<organism evidence="1 2">
    <name type="scientific">Pandoravirus salinus</name>
    <dbReference type="NCBI Taxonomy" id="1349410"/>
    <lineage>
        <taxon>Viruses</taxon>
        <taxon>Pandoravirus</taxon>
    </lineage>
</organism>
<reference evidence="1 2" key="1">
    <citation type="journal article" date="2013" name="Science">
        <title>Pandoraviruses: amoeba viruses with genomes up to 2.5 Mb reaching that of parasitic eukaryotes.</title>
        <authorList>
            <person name="Philippe N."/>
            <person name="Legendre M."/>
            <person name="Doutre G."/>
            <person name="Coute Y."/>
            <person name="Poirot O."/>
            <person name="Lescot M."/>
            <person name="Arslan D."/>
            <person name="Seltzer V."/>
            <person name="Bertaux L."/>
            <person name="Bruley C."/>
            <person name="Garin J."/>
            <person name="Claverie J.M."/>
            <person name="Abergel C."/>
        </authorList>
    </citation>
    <scope>NUCLEOTIDE SEQUENCE [LARGE SCALE GENOMIC DNA]</scope>
</reference>
<dbReference type="KEGG" id="vg:16606053"/>
<dbReference type="Proteomes" id="UP000204584">
    <property type="component" value="Segment"/>
</dbReference>
<dbReference type="GeneID" id="16606053"/>
<proteinExistence type="predicted"/>
<name>S4VXS7_9VIRU</name>
<dbReference type="EMBL" id="KC977571">
    <property type="protein sequence ID" value="AGO84266.1"/>
    <property type="molecule type" value="Genomic_DNA"/>
</dbReference>
<accession>S4VXS7</accession>
<gene>
    <name evidence="1" type="ORF">psal_cds_485</name>
</gene>
<protein>
    <submittedName>
        <fullName evidence="1">Uncharacterized protein</fullName>
    </submittedName>
</protein>
<dbReference type="RefSeq" id="YP_008437336.1">
    <property type="nucleotide sequence ID" value="NC_022098.1"/>
</dbReference>
<evidence type="ECO:0000313" key="1">
    <source>
        <dbReference type="EMBL" id="AGO84266.1"/>
    </source>
</evidence>
<evidence type="ECO:0000313" key="2">
    <source>
        <dbReference type="Proteomes" id="UP000204584"/>
    </source>
</evidence>
<keyword evidence="2" id="KW-1185">Reference proteome</keyword>
<sequence length="53" mass="6100">MHEKKKPSTHKCPADKSWVRRIDAGLHTDGGRLVRRFERPRGVAQCRANDPSF</sequence>